<evidence type="ECO:0000313" key="1">
    <source>
        <dbReference type="EMBL" id="CAK9036190.1"/>
    </source>
</evidence>
<comment type="caution">
    <text evidence="1">The sequence shown here is derived from an EMBL/GenBank/DDBJ whole genome shotgun (WGS) entry which is preliminary data.</text>
</comment>
<reference evidence="1 2" key="1">
    <citation type="submission" date="2024-02" db="EMBL/GenBank/DDBJ databases">
        <authorList>
            <person name="Chen Y."/>
            <person name="Shah S."/>
            <person name="Dougan E. K."/>
            <person name="Thang M."/>
            <person name="Chan C."/>
        </authorList>
    </citation>
    <scope>NUCLEOTIDE SEQUENCE [LARGE SCALE GENOMIC DNA]</scope>
</reference>
<dbReference type="Proteomes" id="UP001642464">
    <property type="component" value="Unassembled WGS sequence"/>
</dbReference>
<name>A0ABP0LAI5_9DINO</name>
<sequence>MVLWDSVVRLRDCLRGLAPHPARSRPPMPLKALDPATIRVLARCLLGTCAAPRSAFGISADESKFKVIAALEIASDERLGEPAKAEGFSFSVPGPGDPWRSTQKTCVGSVDSRRL</sequence>
<accession>A0ABP0LAI5</accession>
<gene>
    <name evidence="1" type="ORF">SCF082_LOCUS21632</name>
</gene>
<dbReference type="EMBL" id="CAXAMM010015380">
    <property type="protein sequence ID" value="CAK9036190.1"/>
    <property type="molecule type" value="Genomic_DNA"/>
</dbReference>
<proteinExistence type="predicted"/>
<keyword evidence="2" id="KW-1185">Reference proteome</keyword>
<protein>
    <submittedName>
        <fullName evidence="1">Uncharacterized protein</fullName>
    </submittedName>
</protein>
<evidence type="ECO:0000313" key="2">
    <source>
        <dbReference type="Proteomes" id="UP001642464"/>
    </source>
</evidence>
<organism evidence="1 2">
    <name type="scientific">Durusdinium trenchii</name>
    <dbReference type="NCBI Taxonomy" id="1381693"/>
    <lineage>
        <taxon>Eukaryota</taxon>
        <taxon>Sar</taxon>
        <taxon>Alveolata</taxon>
        <taxon>Dinophyceae</taxon>
        <taxon>Suessiales</taxon>
        <taxon>Symbiodiniaceae</taxon>
        <taxon>Durusdinium</taxon>
    </lineage>
</organism>